<feature type="transmembrane region" description="Helical" evidence="2">
    <location>
        <begin position="12"/>
        <end position="32"/>
    </location>
</feature>
<keyword evidence="2" id="KW-1133">Transmembrane helix</keyword>
<protein>
    <submittedName>
        <fullName evidence="3">Septation ring formation regulator EzrA</fullName>
    </submittedName>
</protein>
<dbReference type="RefSeq" id="WP_183329049.1">
    <property type="nucleotide sequence ID" value="NZ_JACHHK010000008.1"/>
</dbReference>
<dbReference type="EMBL" id="JACHHK010000008">
    <property type="protein sequence ID" value="MBB5183753.1"/>
    <property type="molecule type" value="Genomic_DNA"/>
</dbReference>
<feature type="compositionally biased region" description="Basic residues" evidence="1">
    <location>
        <begin position="168"/>
        <end position="180"/>
    </location>
</feature>
<organism evidence="3 4">
    <name type="scientific">Catenisphaera adipataccumulans</name>
    <dbReference type="NCBI Taxonomy" id="700500"/>
    <lineage>
        <taxon>Bacteria</taxon>
        <taxon>Bacillati</taxon>
        <taxon>Bacillota</taxon>
        <taxon>Erysipelotrichia</taxon>
        <taxon>Erysipelotrichales</taxon>
        <taxon>Erysipelotrichaceae</taxon>
        <taxon>Catenisphaera</taxon>
    </lineage>
</organism>
<keyword evidence="2" id="KW-0812">Transmembrane</keyword>
<gene>
    <name evidence="3" type="ORF">HNQ47_001794</name>
</gene>
<keyword evidence="4" id="KW-1185">Reference proteome</keyword>
<evidence type="ECO:0000313" key="3">
    <source>
        <dbReference type="EMBL" id="MBB5183753.1"/>
    </source>
</evidence>
<dbReference type="GO" id="GO:0005940">
    <property type="term" value="C:septin ring"/>
    <property type="evidence" value="ECO:0007669"/>
    <property type="project" value="InterPro"/>
</dbReference>
<dbReference type="AlphaFoldDB" id="A0A7W8D0B0"/>
<dbReference type="Proteomes" id="UP000539953">
    <property type="component" value="Unassembled WGS sequence"/>
</dbReference>
<dbReference type="GO" id="GO:0005886">
    <property type="term" value="C:plasma membrane"/>
    <property type="evidence" value="ECO:0007669"/>
    <property type="project" value="UniProtKB-SubCell"/>
</dbReference>
<sequence>MHTFVQENAAVVILICIAVLILIVVWLSNTYINVKRMNTRFHDLKMRVKELSQNPMRKHYKKLKEIDDDDVRSWLKEDVTPRYKTCVEDIHACREMRSHIEKLAGEMEYKKAMPEMDALEEKIDQTAKRIRIVNSSLDSTEQKYEKKKAQKPMFEPEVTQEMVEQRPKLSRRARRAKYYE</sequence>
<evidence type="ECO:0000313" key="4">
    <source>
        <dbReference type="Proteomes" id="UP000539953"/>
    </source>
</evidence>
<feature type="region of interest" description="Disordered" evidence="1">
    <location>
        <begin position="138"/>
        <end position="180"/>
    </location>
</feature>
<keyword evidence="2" id="KW-0472">Membrane</keyword>
<evidence type="ECO:0000256" key="1">
    <source>
        <dbReference type="SAM" id="MobiDB-lite"/>
    </source>
</evidence>
<evidence type="ECO:0000256" key="2">
    <source>
        <dbReference type="SAM" id="Phobius"/>
    </source>
</evidence>
<dbReference type="GO" id="GO:0000921">
    <property type="term" value="P:septin ring assembly"/>
    <property type="evidence" value="ECO:0007669"/>
    <property type="project" value="InterPro"/>
</dbReference>
<reference evidence="3 4" key="1">
    <citation type="submission" date="2020-08" db="EMBL/GenBank/DDBJ databases">
        <title>Genomic Encyclopedia of Type Strains, Phase IV (KMG-IV): sequencing the most valuable type-strain genomes for metagenomic binning, comparative biology and taxonomic classification.</title>
        <authorList>
            <person name="Goeker M."/>
        </authorList>
    </citation>
    <scope>NUCLEOTIDE SEQUENCE [LARGE SCALE GENOMIC DNA]</scope>
    <source>
        <strain evidence="3 4">DSM 25799</strain>
    </source>
</reference>
<comment type="caution">
    <text evidence="3">The sequence shown here is derived from an EMBL/GenBank/DDBJ whole genome shotgun (WGS) entry which is preliminary data.</text>
</comment>
<proteinExistence type="predicted"/>
<dbReference type="GO" id="GO:0000917">
    <property type="term" value="P:division septum assembly"/>
    <property type="evidence" value="ECO:0007669"/>
    <property type="project" value="UniProtKB-KW"/>
</dbReference>
<accession>A0A7W8D0B0</accession>
<name>A0A7W8D0B0_9FIRM</name>